<accession>A0A8S5MAP5</accession>
<proteinExistence type="predicted"/>
<dbReference type="Pfam" id="PF04233">
    <property type="entry name" value="Phage_Mu_F"/>
    <property type="match status" value="1"/>
</dbReference>
<dbReference type="NCBIfam" id="TIGR01641">
    <property type="entry name" value="phageSPP1_gp7"/>
    <property type="match status" value="1"/>
</dbReference>
<name>A0A8S5MAP5_9CAUD</name>
<protein>
    <submittedName>
        <fullName evidence="2">Minor capsid protein</fullName>
    </submittedName>
</protein>
<feature type="domain" description="Phage head morphogenesis" evidence="1">
    <location>
        <begin position="194"/>
        <end position="298"/>
    </location>
</feature>
<dbReference type="InterPro" id="IPR006528">
    <property type="entry name" value="Phage_head_morphogenesis_dom"/>
</dbReference>
<evidence type="ECO:0000313" key="2">
    <source>
        <dbReference type="EMBL" id="DAD79300.1"/>
    </source>
</evidence>
<organism evidence="2">
    <name type="scientific">Myoviridae sp. ctNQr16</name>
    <dbReference type="NCBI Taxonomy" id="2826644"/>
    <lineage>
        <taxon>Viruses</taxon>
        <taxon>Duplodnaviria</taxon>
        <taxon>Heunggongvirae</taxon>
        <taxon>Uroviricota</taxon>
        <taxon>Caudoviricetes</taxon>
    </lineage>
</organism>
<dbReference type="EMBL" id="BK014863">
    <property type="protein sequence ID" value="DAD79300.1"/>
    <property type="molecule type" value="Genomic_DNA"/>
</dbReference>
<evidence type="ECO:0000259" key="1">
    <source>
        <dbReference type="Pfam" id="PF04233"/>
    </source>
</evidence>
<sequence>MARYWEKRSIDLEKLIQEKNDKTIIKVNRYYENIFKELNAQIGKIFSTYATEGQMTIEEALKLLNTQQTKEVYNTLKRIYDRTDNEEIKQDILNRLNAPAYAARIARIEAMRDLIYSEAQNIGWATEMALQARMIDTYQTSFYQTHYTIQKGTGLAYDFNKLSNPAVKAAIANEWKGANYSKRIWNNTDKLANDLEDIITQGLMIGISGKKMATRIVKKMDSGRYEANRLIRTEVNYIAGQARLKCYEDIGTEKYIFIATLDTRTSVQCQKLDKTIHLVKDAEVGVNYPPMHPNCRSVDSAYIEGKDYSKLKRRARNPITGKTELVPANMNYSEWKKKYIDLKNDSEYQNAKVRAGVKNIEKLHSYDIMKSKVTSGALTDNNDPLYEKRNRHANSYYDSVRNSKKNNIINTIASNTGMAESDISKIYDHVFINEYELYGGKRRFDPDYDMAESFRRLREGKEIQEHDLILLRHERLEYELMNKEGMTYQEAHSIAETKYNYRKALDEFKHKNSLL</sequence>
<reference evidence="2" key="1">
    <citation type="journal article" date="2021" name="Proc. Natl. Acad. Sci. U.S.A.">
        <title>A Catalog of Tens of Thousands of Viruses from Human Metagenomes Reveals Hidden Associations with Chronic Diseases.</title>
        <authorList>
            <person name="Tisza M.J."/>
            <person name="Buck C.B."/>
        </authorList>
    </citation>
    <scope>NUCLEOTIDE SEQUENCE</scope>
    <source>
        <strain evidence="2">CtNQr16</strain>
    </source>
</reference>